<evidence type="ECO:0000313" key="2">
    <source>
        <dbReference type="EMBL" id="AHH93376.1"/>
    </source>
</evidence>
<dbReference type="EMBL" id="CP007063">
    <property type="protein sequence ID" value="AHH93376.1"/>
    <property type="molecule type" value="Genomic_DNA"/>
</dbReference>
<keyword evidence="1" id="KW-1133">Transmembrane helix</keyword>
<dbReference type="KEGG" id="fne:FSDG_03006"/>
<name>A0A140NTC7_9FUSO</name>
<geneLocation type="plasmid" evidence="2">
    <name>unnamed</name>
</geneLocation>
<reference evidence="2 3" key="1">
    <citation type="submission" date="2013-11" db="EMBL/GenBank/DDBJ databases">
        <title>The Genome Sequence of Fusobacterium sp. 7_1.</title>
        <authorList>
            <consortium name="The Broad Institute Genome Sequencing Platform"/>
            <person name="Earl A."/>
            <person name="Ward D."/>
            <person name="Feldgarden M."/>
            <person name="Gevers D."/>
            <person name="Strauss J."/>
            <person name="Ambrose C.E."/>
            <person name="Allen-Vercoe E."/>
            <person name="Walker B."/>
            <person name="Young S.K."/>
            <person name="Zeng Q."/>
            <person name="Gargeya S."/>
            <person name="Fitzgerald M."/>
            <person name="Haas B."/>
            <person name="Abouelleil A."/>
            <person name="Alvarado L."/>
            <person name="Arachchi H.M."/>
            <person name="Berlin A.M."/>
            <person name="Chapman S.B."/>
            <person name="Goldberg J."/>
            <person name="Griggs A."/>
            <person name="Gujja S."/>
            <person name="Hansen M."/>
            <person name="Howarth C."/>
            <person name="Imamovic A."/>
            <person name="Larimer J."/>
            <person name="McCowen C."/>
            <person name="Montmayeur A."/>
            <person name="Murphy C."/>
            <person name="Neiman D."/>
            <person name="Pearson M."/>
            <person name="Priest M."/>
            <person name="Roberts A."/>
            <person name="Saif S."/>
            <person name="Shea T."/>
            <person name="Sisk P."/>
            <person name="Sykes S."/>
            <person name="Wortman J."/>
            <person name="Nusbaum C."/>
            <person name="Birren B."/>
        </authorList>
    </citation>
    <scope>NUCLEOTIDE SEQUENCE [LARGE SCALE GENOMIC DNA]</scope>
    <source>
        <strain evidence="2 3">7_1</strain>
        <plasmid evidence="3">Plasmid</plasmid>
    </source>
</reference>
<dbReference type="HOGENOM" id="CLU_1136759_0_0_0"/>
<proteinExistence type="predicted"/>
<dbReference type="RefSeq" id="WP_008702897.1">
    <property type="nucleotide sequence ID" value="NZ_AKBT01000004.1"/>
</dbReference>
<keyword evidence="1" id="KW-0812">Transmembrane</keyword>
<feature type="transmembrane region" description="Helical" evidence="1">
    <location>
        <begin position="162"/>
        <end position="182"/>
    </location>
</feature>
<keyword evidence="1" id="KW-0472">Membrane</keyword>
<dbReference type="Proteomes" id="UP000002799">
    <property type="component" value="Plasmid unnamed"/>
</dbReference>
<organism evidence="2">
    <name type="scientific">Fusobacterium animalis 7_1</name>
    <dbReference type="NCBI Taxonomy" id="457405"/>
    <lineage>
        <taxon>Bacteria</taxon>
        <taxon>Fusobacteriati</taxon>
        <taxon>Fusobacteriota</taxon>
        <taxon>Fusobacteriia</taxon>
        <taxon>Fusobacteriales</taxon>
        <taxon>Fusobacteriaceae</taxon>
        <taxon>Fusobacterium</taxon>
    </lineage>
</organism>
<keyword evidence="2" id="KW-0614">Plasmid</keyword>
<protein>
    <submittedName>
        <fullName evidence="2">Uncharacterized protein</fullName>
    </submittedName>
</protein>
<sequence>MAILEDDEVNEQEVKMEDYIKKIVENILQEQLKEHQEIASIAKTKIAEMTIELQKVKELEKATTEYKDNMNTIINQMITNIENYNKTFSNRVDNFSSQLAEKLKEVKNTNQIFDETLKKSGIIENLNNSRHKIFEKFSDDIATKTNNTFDLINDTVNKMKSVFYVFVFSIIVFLIFSGIILYKTNNRVASVEESLNTISSSLTGLVKGDLKFWYSEEDKKAYISNVESIKKNKDSKNKK</sequence>
<evidence type="ECO:0000256" key="1">
    <source>
        <dbReference type="SAM" id="Phobius"/>
    </source>
</evidence>
<gene>
    <name evidence="2" type="ORF">FSDG_03006</name>
</gene>
<evidence type="ECO:0000313" key="3">
    <source>
        <dbReference type="Proteomes" id="UP000002799"/>
    </source>
</evidence>
<accession>A0A140NTC7</accession>
<dbReference type="AlphaFoldDB" id="A0A140NTC7"/>